<keyword evidence="5 6" id="KW-0648">Protein biosynthesis</keyword>
<evidence type="ECO:0000313" key="10">
    <source>
        <dbReference type="Proteomes" id="UP000230750"/>
    </source>
</evidence>
<comment type="caution">
    <text evidence="9">The sequence shown here is derived from an EMBL/GenBank/DDBJ whole genome shotgun (WGS) entry which is preliminary data.</text>
</comment>
<dbReference type="Pfam" id="PF01399">
    <property type="entry name" value="PCI"/>
    <property type="match status" value="1"/>
</dbReference>
<evidence type="ECO:0000256" key="1">
    <source>
        <dbReference type="ARBA" id="ARBA00004496"/>
    </source>
</evidence>
<comment type="function">
    <text evidence="6">RNA-binding component of the eukaryotic translation initiation factor 3 (eIF-3) complex, which is involved in protein synthesis of a specialized repertoire of mRNAs and, together with other initiation factors, stimulates binding of mRNA and methionyl-tRNAi to the 40S ribosome. The eIF-3 complex specifically targets and initiates translation of a subset of mRNAs involved in cell proliferation.</text>
</comment>
<dbReference type="GO" id="GO:0043614">
    <property type="term" value="C:multi-eIF complex"/>
    <property type="evidence" value="ECO:0007669"/>
    <property type="project" value="TreeGrafter"/>
</dbReference>
<dbReference type="GO" id="GO:0003743">
    <property type="term" value="F:translation initiation factor activity"/>
    <property type="evidence" value="ECO:0007669"/>
    <property type="project" value="UniProtKB-UniRule"/>
</dbReference>
<feature type="domain" description="PCI" evidence="8">
    <location>
        <begin position="291"/>
        <end position="495"/>
    </location>
</feature>
<evidence type="ECO:0000256" key="3">
    <source>
        <dbReference type="ARBA" id="ARBA00022540"/>
    </source>
</evidence>
<dbReference type="GO" id="GO:0071541">
    <property type="term" value="C:eukaryotic translation initiation factor 3 complex, eIF3m"/>
    <property type="evidence" value="ECO:0007669"/>
    <property type="project" value="TreeGrafter"/>
</dbReference>
<evidence type="ECO:0000256" key="7">
    <source>
        <dbReference type="SAM" id="MobiDB-lite"/>
    </source>
</evidence>
<feature type="region of interest" description="Disordered" evidence="7">
    <location>
        <begin position="807"/>
        <end position="1413"/>
    </location>
</feature>
<dbReference type="OrthoDB" id="18884at2759"/>
<keyword evidence="2 6" id="KW-0963">Cytoplasm</keyword>
<feature type="compositionally biased region" description="Basic and acidic residues" evidence="7">
    <location>
        <begin position="807"/>
        <end position="895"/>
    </location>
</feature>
<dbReference type="Proteomes" id="UP000230750">
    <property type="component" value="Unassembled WGS sequence"/>
</dbReference>
<reference evidence="9 10" key="1">
    <citation type="journal article" date="2017" name="PLoS Biol.">
        <title>The sea cucumber genome provides insights into morphological evolution and visceral regeneration.</title>
        <authorList>
            <person name="Zhang X."/>
            <person name="Sun L."/>
            <person name="Yuan J."/>
            <person name="Sun Y."/>
            <person name="Gao Y."/>
            <person name="Zhang L."/>
            <person name="Li S."/>
            <person name="Dai H."/>
            <person name="Hamel J.F."/>
            <person name="Liu C."/>
            <person name="Yu Y."/>
            <person name="Liu S."/>
            <person name="Lin W."/>
            <person name="Guo K."/>
            <person name="Jin S."/>
            <person name="Xu P."/>
            <person name="Storey K.B."/>
            <person name="Huan P."/>
            <person name="Zhang T."/>
            <person name="Zhou Y."/>
            <person name="Zhang J."/>
            <person name="Lin C."/>
            <person name="Li X."/>
            <person name="Xing L."/>
            <person name="Huo D."/>
            <person name="Sun M."/>
            <person name="Wang L."/>
            <person name="Mercier A."/>
            <person name="Li F."/>
            <person name="Yang H."/>
            <person name="Xiang J."/>
        </authorList>
    </citation>
    <scope>NUCLEOTIDE SEQUENCE [LARGE SCALE GENOMIC DNA]</scope>
    <source>
        <strain evidence="9">Shaxun</strain>
        <tissue evidence="9">Muscle</tissue>
    </source>
</reference>
<keyword evidence="3 6" id="KW-0396">Initiation factor</keyword>
<dbReference type="Pfam" id="PF22591">
    <property type="entry name" value="eIF3a_PCI_TPR-like"/>
    <property type="match status" value="1"/>
</dbReference>
<dbReference type="GO" id="GO:0001732">
    <property type="term" value="P:formation of cytoplasmic translation initiation complex"/>
    <property type="evidence" value="ECO:0007669"/>
    <property type="project" value="UniProtKB-UniRule"/>
</dbReference>
<feature type="compositionally biased region" description="Basic and acidic residues" evidence="7">
    <location>
        <begin position="907"/>
        <end position="953"/>
    </location>
</feature>
<dbReference type="InterPro" id="IPR027512">
    <property type="entry name" value="EIF3A"/>
</dbReference>
<comment type="similarity">
    <text evidence="6">Belongs to the eIF-3 subunit A family.</text>
</comment>
<comment type="subcellular location">
    <subcellularLocation>
        <location evidence="1 6">Cytoplasm</location>
    </subcellularLocation>
</comment>
<evidence type="ECO:0000256" key="5">
    <source>
        <dbReference type="ARBA" id="ARBA00022917"/>
    </source>
</evidence>
<keyword evidence="4 6" id="KW-0694">RNA-binding</keyword>
<dbReference type="Gene3D" id="4.10.860.10">
    <property type="entry name" value="UVR domain"/>
    <property type="match status" value="1"/>
</dbReference>
<dbReference type="STRING" id="307972.A0A2G8L191"/>
<keyword evidence="6" id="KW-0175">Coiled coil</keyword>
<feature type="region of interest" description="Disordered" evidence="7">
    <location>
        <begin position="588"/>
        <end position="620"/>
    </location>
</feature>
<dbReference type="GO" id="GO:0071540">
    <property type="term" value="C:eukaryotic translation initiation factor 3 complex, eIF3e"/>
    <property type="evidence" value="ECO:0007669"/>
    <property type="project" value="TreeGrafter"/>
</dbReference>
<feature type="coiled-coil region" evidence="6">
    <location>
        <begin position="665"/>
        <end position="692"/>
    </location>
</feature>
<dbReference type="SMART" id="SM00088">
    <property type="entry name" value="PINT"/>
    <property type="match status" value="1"/>
</dbReference>
<dbReference type="EMBL" id="MRZV01000267">
    <property type="protein sequence ID" value="PIK54011.1"/>
    <property type="molecule type" value="Genomic_DNA"/>
</dbReference>
<feature type="compositionally biased region" description="Basic and acidic residues" evidence="7">
    <location>
        <begin position="961"/>
        <end position="1127"/>
    </location>
</feature>
<protein>
    <recommendedName>
        <fullName evidence="6">Eukaryotic translation initiation factor 3 subunit A</fullName>
        <shortName evidence="6">eIF3a</shortName>
    </recommendedName>
    <alternativeName>
        <fullName evidence="6">Eukaryotic translation initiation factor 3 subunit 10</fullName>
    </alternativeName>
</protein>
<dbReference type="GO" id="GO:0033290">
    <property type="term" value="C:eukaryotic 48S preinitiation complex"/>
    <property type="evidence" value="ECO:0007669"/>
    <property type="project" value="UniProtKB-UniRule"/>
</dbReference>
<dbReference type="FunFam" id="4.10.860.10:FF:000001">
    <property type="entry name" value="Eukaryotic translation initiation factor 3 subunit A"/>
    <property type="match status" value="1"/>
</dbReference>
<feature type="compositionally biased region" description="Basic and acidic residues" evidence="7">
    <location>
        <begin position="1287"/>
        <end position="1357"/>
    </location>
</feature>
<evidence type="ECO:0000313" key="9">
    <source>
        <dbReference type="EMBL" id="PIK54011.1"/>
    </source>
</evidence>
<feature type="coiled-coil region" evidence="6">
    <location>
        <begin position="731"/>
        <end position="768"/>
    </location>
</feature>
<dbReference type="InterPro" id="IPR054711">
    <property type="entry name" value="eIF3a_PCI_TPR-like"/>
</dbReference>
<dbReference type="PANTHER" id="PTHR14005:SF0">
    <property type="entry name" value="EUKARYOTIC TRANSLATION INITIATION FACTOR 3 SUBUNIT A"/>
    <property type="match status" value="1"/>
</dbReference>
<proteinExistence type="inferred from homology"/>
<feature type="compositionally biased region" description="Basic and acidic residues" evidence="7">
    <location>
        <begin position="1369"/>
        <end position="1393"/>
    </location>
</feature>
<evidence type="ECO:0000256" key="4">
    <source>
        <dbReference type="ARBA" id="ARBA00022884"/>
    </source>
</evidence>
<dbReference type="GO" id="GO:0002188">
    <property type="term" value="P:translation reinitiation"/>
    <property type="evidence" value="ECO:0007669"/>
    <property type="project" value="TreeGrafter"/>
</dbReference>
<dbReference type="PROSITE" id="PS50250">
    <property type="entry name" value="PCI"/>
    <property type="match status" value="1"/>
</dbReference>
<name>A0A2G8L191_STIJA</name>
<gene>
    <name evidence="9" type="ORF">BSL78_09096</name>
</gene>
<evidence type="ECO:0000256" key="6">
    <source>
        <dbReference type="HAMAP-Rule" id="MF_03000"/>
    </source>
</evidence>
<dbReference type="InterPro" id="IPR000717">
    <property type="entry name" value="PCI_dom"/>
</dbReference>
<evidence type="ECO:0000259" key="8">
    <source>
        <dbReference type="PROSITE" id="PS50250"/>
    </source>
</evidence>
<evidence type="ECO:0000256" key="2">
    <source>
        <dbReference type="ARBA" id="ARBA00022490"/>
    </source>
</evidence>
<feature type="compositionally biased region" description="Basic and acidic residues" evidence="7">
    <location>
        <begin position="1178"/>
        <end position="1278"/>
    </location>
</feature>
<dbReference type="GO" id="GO:0016282">
    <property type="term" value="C:eukaryotic 43S preinitiation complex"/>
    <property type="evidence" value="ECO:0007669"/>
    <property type="project" value="UniProtKB-UniRule"/>
</dbReference>
<dbReference type="Gene3D" id="1.25.40.860">
    <property type="match status" value="2"/>
</dbReference>
<keyword evidence="10" id="KW-1185">Reference proteome</keyword>
<dbReference type="PANTHER" id="PTHR14005">
    <property type="entry name" value="EUKARYOTIC TRANSLATION INITIATION FACTOR 3, THETA SUBUNIT"/>
    <property type="match status" value="1"/>
</dbReference>
<dbReference type="GO" id="GO:0003729">
    <property type="term" value="F:mRNA binding"/>
    <property type="evidence" value="ECO:0007669"/>
    <property type="project" value="TreeGrafter"/>
</dbReference>
<organism evidence="9 10">
    <name type="scientific">Stichopus japonicus</name>
    <name type="common">Sea cucumber</name>
    <dbReference type="NCBI Taxonomy" id="307972"/>
    <lineage>
        <taxon>Eukaryota</taxon>
        <taxon>Metazoa</taxon>
        <taxon>Echinodermata</taxon>
        <taxon>Eleutherozoa</taxon>
        <taxon>Echinozoa</taxon>
        <taxon>Holothuroidea</taxon>
        <taxon>Aspidochirotacea</taxon>
        <taxon>Aspidochirotida</taxon>
        <taxon>Stichopodidae</taxon>
        <taxon>Apostichopus</taxon>
    </lineage>
</organism>
<accession>A0A2G8L191</accession>
<feature type="compositionally biased region" description="Basic and acidic residues" evidence="7">
    <location>
        <begin position="1137"/>
        <end position="1146"/>
    </location>
</feature>
<sequence>MPTYFQRPENALKRANEFIDVGKKEPALEVLCDVIKSKRHRTWQKIHEPIMEKYLGLCVELRKSHVAKEGLYQYKIISQQVNVKSLEDVVRKYLQLAEAKTESARKESAQTVDDIDDLDNVNTPEDLLLSAVSGEDVQARTDRVVLIPWVKFLWESYRQCLDLLRNNNRLEGLYQDVAHGAFRFCQKYQRKTEFRKLCDNLRNHLALIQKHQNQPLSINLNSPESQQVHLDTRLFQLETAIHMELWQEAYKAVEDIHNLMEISKKTPKAQLMATYYTKLGLVFWKSGNRLFHACALHRLLQLSREHRKNLSTEEMQRMASRVLLATLSVPICPPRNDIGDMLDMGNTAVDNERKLAKMLGLQTPPNRAQLANDLIKYNVVPHVLPELRELFNWLEIEFHPLHLCSRVSDVLSFLEASDPDLAQYVPALQTNTLVRLLKQIAQMYDTISVSRIMELVPFYSPYQIEKTIVESARNGAVQIRLDHSQQMLSFGGELSVSQTGDQQDDGPMVQEMPSEQIRQQLTQMSKALHHALQLIRPAQLLEEKKNQKQQIIQSYRRSAVKDHQRILQRKQIIEDRKERLESITVQREREEQDQLEEQQRVQREAEQLRLSREAEDRARRKRQEELEEIQRKHAKERIKTLKQSSVAPKMFSKYTEEELEKLDADEIMAKHVEQLEAEKKELQARLKSQEKKIDYFCRAQRVEEIPLLEKQYEEEAMTSKELWEEMESERIEMAQKEREHALAIRDRLKRMTKDKNEFLNMLKETRSNIYNDKLNTYNEMIKEARGKRLMERKQKRKNDRRLKWVTEKEEAEQQRRDEEAKREREMKQKKEEEEYQERLQKLKEQEEKQAAKLREIDERMEREKTQGDAPFRRRDEGSDSWRRDENRSAPERPADSDQAGSRPWRPRFREEGGRGGGFREEGGRGGGFREEGGRGGGFREEGGRGGGFREEGGRGGAWRSRYPDGEGPQRGDRDDGWRRDGPPRDGPPRDGPPRDGPPRDGPPRDGPPRDDWRRDRPPREVGRGPIEGRGEPRREFDRPPRDLERPPRDLERPPRDLERPPRDLERPPRDLERPPRDLERPPRDLERPPRDLERPPRDLERPQREVTRPSRDDQPPRDGPPHDKVEQRPPPGPEDAAPAKDEKREVPSGGDSAGQEPVRRGEPPVREPAATPVGKMPYDIRKDEPDFGREWEARRRARDRDLQENGARRAYRDDSRKEDPVGGSGRDRDIKRDDRDPSRQGDRGFSRDRDIRRDGWGRGGDDRGPPLERSGWRDESRQDGGGAWQRGYRDGPRGPPRDAWRSDRGGREDRGPRRYDGDDRGPRRDDRDDRGPRRDDRDDRGPRRDDRDDRGPWRRGDGGGGKPPGQDDGGWKEREPPKKEIPRRRDPEDDGAKTVRKSQPKETDDDGWTTVRR</sequence>
<comment type="subunit">
    <text evidence="6">Component of the eukaryotic translation initiation factor 3 (eIF-3) complex.</text>
</comment>
<dbReference type="HAMAP" id="MF_03000">
    <property type="entry name" value="eIF3a"/>
    <property type="match status" value="1"/>
</dbReference>